<dbReference type="RefSeq" id="YP_009449066.1">
    <property type="nucleotide sequence ID" value="NC_036594.1"/>
</dbReference>
<gene>
    <name evidence="1" type="ORF">ORPV_860</name>
</gene>
<name>A0A2I2L5F6_9VIRU</name>
<reference evidence="1" key="1">
    <citation type="submission" date="2017-08" db="EMBL/GenBank/DDBJ databases">
        <authorList>
            <consortium name="Urmite Genomes"/>
        </authorList>
    </citation>
    <scope>NUCLEOTIDE SEQUENCE [LARGE SCALE GENOMIC DNA]</scope>
    <source>
        <strain evidence="1">IHUMI-LCC2</strain>
    </source>
</reference>
<dbReference type="KEGG" id="vg:35382694"/>
<proteinExistence type="predicted"/>
<keyword evidence="2" id="KW-1185">Reference proteome</keyword>
<evidence type="ECO:0000313" key="2">
    <source>
        <dbReference type="Proteomes" id="UP000236316"/>
    </source>
</evidence>
<protein>
    <submittedName>
        <fullName evidence="1">Uncharacterized protein</fullName>
    </submittedName>
</protein>
<dbReference type="EMBL" id="LT906555">
    <property type="protein sequence ID" value="SNW62764.1"/>
    <property type="molecule type" value="Genomic_DNA"/>
</dbReference>
<accession>A0A2I2L5F6</accession>
<dbReference type="GeneID" id="35382694"/>
<organism evidence="1">
    <name type="scientific">Orpheovirus IHUMI-LCC2</name>
    <dbReference type="NCBI Taxonomy" id="2023057"/>
    <lineage>
        <taxon>Viruses</taxon>
        <taxon>Varidnaviria</taxon>
        <taxon>Bamfordvirae</taxon>
        <taxon>Nucleocytoviricota</taxon>
        <taxon>Megaviricetes</taxon>
        <taxon>Pimascovirales</taxon>
        <taxon>Ocovirineae</taxon>
        <taxon>Orpheoviridae</taxon>
        <taxon>Alphaorpheovirus</taxon>
        <taxon>Alphaorpheovirus massiliense</taxon>
    </lineage>
</organism>
<evidence type="ECO:0000313" key="1">
    <source>
        <dbReference type="EMBL" id="SNW62764.1"/>
    </source>
</evidence>
<dbReference type="Proteomes" id="UP000236316">
    <property type="component" value="Segment"/>
</dbReference>
<sequence length="113" mass="13140">MDLPSFTNEEIWEWLGDRGVFFYDKTSNASFNSTSSQMMKCFDYLSHKNGKLYFRLKENCYDNGLGDVMGCIGDSLGENKSDEVFELWTHDPEDGEEFDCIEINRSLKQSEVY</sequence>